<proteinExistence type="predicted"/>
<protein>
    <submittedName>
        <fullName evidence="1">Uncharacterized protein</fullName>
    </submittedName>
</protein>
<dbReference type="HOGENOM" id="CLU_106749_0_1_9"/>
<dbReference type="BioCyc" id="EBAC796937-HMP:GMGH-1285-MONOMER"/>
<reference evidence="1 2" key="1">
    <citation type="submission" date="2011-08" db="EMBL/GenBank/DDBJ databases">
        <title>The Genome Sequence of Eubacteriaceae bacterium ACC19a.</title>
        <authorList>
            <consortium name="The Broad Institute Genome Sequencing Platform"/>
            <person name="Earl A."/>
            <person name="Ward D."/>
            <person name="Feldgarden M."/>
            <person name="Gevers D."/>
            <person name="Sizova M."/>
            <person name="Hazen A."/>
            <person name="Epstein S."/>
            <person name="Young S.K."/>
            <person name="Zeng Q."/>
            <person name="Gargeya S."/>
            <person name="Fitzgerald M."/>
            <person name="Haas B."/>
            <person name="Abouelleil A."/>
            <person name="Alvarado L."/>
            <person name="Arachchi H.M."/>
            <person name="Berlin A."/>
            <person name="Brown A."/>
            <person name="Chapman S.B."/>
            <person name="Chen Z."/>
            <person name="Dunbar C."/>
            <person name="Freedman E."/>
            <person name="Gearin G."/>
            <person name="Gellesch M."/>
            <person name="Goldberg J."/>
            <person name="Griggs A."/>
            <person name="Gujja S."/>
            <person name="Heiman D."/>
            <person name="Howarth C."/>
            <person name="Larson L."/>
            <person name="Lui A."/>
            <person name="MacDonald P.J.P."/>
            <person name="Montmayeur A."/>
            <person name="Murphy C."/>
            <person name="Neiman D."/>
            <person name="Pearson M."/>
            <person name="Priest M."/>
            <person name="Roberts A."/>
            <person name="Saif S."/>
            <person name="Shea T."/>
            <person name="Shenoy N."/>
            <person name="Sisk P."/>
            <person name="Stolte C."/>
            <person name="Sykes S."/>
            <person name="Wortman J."/>
            <person name="Nusbaum C."/>
            <person name="Birren B."/>
        </authorList>
    </citation>
    <scope>NUCLEOTIDE SEQUENCE [LARGE SCALE GENOMIC DNA]</scope>
    <source>
        <strain evidence="1 2">ACC19a</strain>
    </source>
</reference>
<comment type="caution">
    <text evidence="1">The sequence shown here is derived from an EMBL/GenBank/DDBJ whole genome shotgun (WGS) entry which is preliminary data.</text>
</comment>
<gene>
    <name evidence="1" type="ORF">HMPREF9629_01281</name>
</gene>
<accession>G9WYN0</accession>
<evidence type="ECO:0000313" key="1">
    <source>
        <dbReference type="EMBL" id="EHL16441.1"/>
    </source>
</evidence>
<dbReference type="AlphaFoldDB" id="G9WYN0"/>
<dbReference type="Proteomes" id="UP000006437">
    <property type="component" value="Unassembled WGS sequence"/>
</dbReference>
<name>G9WYN0_9FIRM</name>
<sequence>MDRDTTIKYLNDFIKPQYEIRWFIESLGNDTLCFVSLKSDEWEMLEEEFGKAKLNRYFTPIDFESKMFDLNIDEVYSLLELRSKNENLDFSILADWIKILTKEKELKVQKNNDKIDLKNYLY</sequence>
<dbReference type="EMBL" id="AFZE01000003">
    <property type="protein sequence ID" value="EHL16441.1"/>
    <property type="molecule type" value="Genomic_DNA"/>
</dbReference>
<evidence type="ECO:0000313" key="2">
    <source>
        <dbReference type="Proteomes" id="UP000006437"/>
    </source>
</evidence>
<organism evidence="1 2">
    <name type="scientific">Peptoanaerobacter stomatis</name>
    <dbReference type="NCBI Taxonomy" id="796937"/>
    <lineage>
        <taxon>Bacteria</taxon>
        <taxon>Bacillati</taxon>
        <taxon>Bacillota</taxon>
        <taxon>Clostridia</taxon>
        <taxon>Peptostreptococcales</taxon>
        <taxon>Filifactoraceae</taxon>
        <taxon>Peptoanaerobacter</taxon>
    </lineage>
</organism>